<dbReference type="AlphaFoldDB" id="W8YLG2"/>
<organism evidence="1">
    <name type="scientific">Bacillus thuringiensis DB27</name>
    <dbReference type="NCBI Taxonomy" id="1431339"/>
    <lineage>
        <taxon>Bacteria</taxon>
        <taxon>Bacillati</taxon>
        <taxon>Bacillota</taxon>
        <taxon>Bacilli</taxon>
        <taxon>Bacillales</taxon>
        <taxon>Bacillaceae</taxon>
        <taxon>Bacillus</taxon>
        <taxon>Bacillus cereus group</taxon>
    </lineage>
</organism>
<proteinExistence type="predicted"/>
<accession>W8YLG2</accession>
<gene>
    <name evidence="1" type="ORF">BTDB27_p000205</name>
</gene>
<sequence length="34" mass="3813">MEVTTGNIMDRECAIQMRLLTGVAILLKIFWTGS</sequence>
<name>W8YLG2_BACTU</name>
<protein>
    <submittedName>
        <fullName evidence="1">Uncharacterized protein</fullName>
    </submittedName>
</protein>
<reference evidence="1" key="2">
    <citation type="submission" date="2014-01" db="EMBL/GenBank/DDBJ databases">
        <authorList>
            <person name="Aslett M."/>
        </authorList>
    </citation>
    <scope>NUCLEOTIDE SEQUENCE [LARGE SCALE GENOMIC DNA]</scope>
    <source>
        <strain evidence="1">DB27</strain>
    </source>
</reference>
<dbReference type="HOGENOM" id="CLU_3372175_0_0_9"/>
<dbReference type="EMBL" id="HG810024">
    <property type="protein sequence ID" value="CDN39542.1"/>
    <property type="molecule type" value="Genomic_DNA"/>
</dbReference>
<reference evidence="1" key="1">
    <citation type="submission" date="2014-01" db="EMBL/GenBank/DDBJ databases">
        <title>Draft genome sequence of highly nematicidal Bacillus thuringiensis DB27.</title>
        <authorList>
            <person name="Iatsenko I."/>
            <person name="Pickard D."/>
            <person name="Corton C."/>
            <person name="Dougan G."/>
            <person name="Sommer R.J."/>
        </authorList>
    </citation>
    <scope>NUCLEOTIDE SEQUENCE [LARGE SCALE GENOMIC DNA]</scope>
    <source>
        <strain evidence="1">DB27</strain>
    </source>
</reference>
<evidence type="ECO:0000313" key="1">
    <source>
        <dbReference type="EMBL" id="CDN39542.1"/>
    </source>
</evidence>
<dbReference type="Proteomes" id="UP000030682">
    <property type="component" value="Unassembled WGS sequence"/>
</dbReference>